<dbReference type="InterPro" id="IPR003663">
    <property type="entry name" value="Sugar/inositol_transpt"/>
</dbReference>
<evidence type="ECO:0000256" key="10">
    <source>
        <dbReference type="SAM" id="Phobius"/>
    </source>
</evidence>
<dbReference type="InterPro" id="IPR050814">
    <property type="entry name" value="Myo-inositol_Transporter"/>
</dbReference>
<evidence type="ECO:0000256" key="5">
    <source>
        <dbReference type="ARBA" id="ARBA00022692"/>
    </source>
</evidence>
<keyword evidence="5 10" id="KW-0812">Transmembrane</keyword>
<dbReference type="GO" id="GO:0022857">
    <property type="term" value="F:transmembrane transporter activity"/>
    <property type="evidence" value="ECO:0007669"/>
    <property type="project" value="InterPro"/>
</dbReference>
<evidence type="ECO:0000259" key="11">
    <source>
        <dbReference type="PROSITE" id="PS50850"/>
    </source>
</evidence>
<feature type="transmembrane region" description="Helical" evidence="10">
    <location>
        <begin position="128"/>
        <end position="153"/>
    </location>
</feature>
<feature type="transmembrane region" description="Helical" evidence="10">
    <location>
        <begin position="311"/>
        <end position="332"/>
    </location>
</feature>
<gene>
    <name evidence="12" type="ORF">D6T64_05885</name>
</gene>
<comment type="similarity">
    <text evidence="2 8">Belongs to the major facilitator superfamily. Sugar transporter (TC 2.A.1.1) family.</text>
</comment>
<keyword evidence="7 10" id="KW-0472">Membrane</keyword>
<feature type="compositionally biased region" description="Low complexity" evidence="9">
    <location>
        <begin position="1"/>
        <end position="13"/>
    </location>
</feature>
<dbReference type="CDD" id="cd17359">
    <property type="entry name" value="MFS_XylE_like"/>
    <property type="match status" value="1"/>
</dbReference>
<evidence type="ECO:0000256" key="7">
    <source>
        <dbReference type="ARBA" id="ARBA00023136"/>
    </source>
</evidence>
<dbReference type="InterPro" id="IPR036259">
    <property type="entry name" value="MFS_trans_sf"/>
</dbReference>
<dbReference type="NCBIfam" id="TIGR00879">
    <property type="entry name" value="SP"/>
    <property type="match status" value="1"/>
</dbReference>
<dbReference type="EMBL" id="QZVS01000069">
    <property type="protein sequence ID" value="RJT89750.1"/>
    <property type="molecule type" value="Genomic_DNA"/>
</dbReference>
<dbReference type="Gene3D" id="1.20.1250.20">
    <property type="entry name" value="MFS general substrate transporter like domains"/>
    <property type="match status" value="1"/>
</dbReference>
<dbReference type="PROSITE" id="PS00216">
    <property type="entry name" value="SUGAR_TRANSPORT_1"/>
    <property type="match status" value="1"/>
</dbReference>
<feature type="transmembrane region" description="Helical" evidence="10">
    <location>
        <begin position="410"/>
        <end position="432"/>
    </location>
</feature>
<evidence type="ECO:0000313" key="12">
    <source>
        <dbReference type="EMBL" id="RJT89750.1"/>
    </source>
</evidence>
<keyword evidence="13" id="KW-1185">Reference proteome</keyword>
<evidence type="ECO:0000256" key="2">
    <source>
        <dbReference type="ARBA" id="ARBA00010992"/>
    </source>
</evidence>
<sequence length="488" mass="52060">MDATSATQATSATPGKRRPLPPLTKGAHSSRLGNIAVIATFGGLLFGYDTGVINGALDSMESSLALTPATEGIMTSSLLVGAALGAFFIGRISDAIGRKPTIQVLAVIFFFAAVAAVIAPTWEFLTVARIVLGVAVGGASVTVPVFLAEVAPTEKRGGLVTRNELMIVTGQLSAFTINAIIGSVWAGHDNVWRYMLIVAVLPAIALFIGMFRVPESPRWLLARGREAEALTVLKQIRSDDRAIAELDEVRDLADEEAATKQGKLADFFKESWLRKLLFIGIGLGIAQQLTGINSIMYYGTEVLQDSGFSQQAALIANVGSGIIAVVAVVVGLRFINRFGRRTFLIFGFIGTTVFHLLIGLSSVLLPAGTPRAVMVLIFVICFVAVMQGTIGPVVWLMLSEIFPLHLRGAGMGLAVLCLWLTNFAVTLGFPIVVDALSISTTFFIFAALNVAALIFVVTTVPETNGRSLEQLEDDFSTGAIYTIKPRRR</sequence>
<dbReference type="InterPro" id="IPR047984">
    <property type="entry name" value="XylE-like"/>
</dbReference>
<feature type="transmembrane region" description="Helical" evidence="10">
    <location>
        <begin position="32"/>
        <end position="53"/>
    </location>
</feature>
<feature type="transmembrane region" description="Helical" evidence="10">
    <location>
        <begin position="373"/>
        <end position="398"/>
    </location>
</feature>
<dbReference type="AlphaFoldDB" id="A0A3A5MHU8"/>
<dbReference type="Pfam" id="PF00083">
    <property type="entry name" value="Sugar_tr"/>
    <property type="match status" value="1"/>
</dbReference>
<feature type="transmembrane region" description="Helical" evidence="10">
    <location>
        <begin position="344"/>
        <end position="367"/>
    </location>
</feature>
<feature type="transmembrane region" description="Helical" evidence="10">
    <location>
        <begin position="102"/>
        <end position="122"/>
    </location>
</feature>
<protein>
    <submittedName>
        <fullName evidence="12">Sugar porter family MFS transporter</fullName>
    </submittedName>
</protein>
<evidence type="ECO:0000256" key="8">
    <source>
        <dbReference type="RuleBase" id="RU003346"/>
    </source>
</evidence>
<name>A0A3A5MHU8_9MICO</name>
<comment type="caution">
    <text evidence="12">The sequence shown here is derived from an EMBL/GenBank/DDBJ whole genome shotgun (WGS) entry which is preliminary data.</text>
</comment>
<evidence type="ECO:0000256" key="1">
    <source>
        <dbReference type="ARBA" id="ARBA00004651"/>
    </source>
</evidence>
<reference evidence="12 13" key="1">
    <citation type="submission" date="2018-09" db="EMBL/GenBank/DDBJ databases">
        <title>Novel species of Cryobacterium.</title>
        <authorList>
            <person name="Liu Q."/>
            <person name="Xin Y.-H."/>
        </authorList>
    </citation>
    <scope>NUCLEOTIDE SEQUENCE [LARGE SCALE GENOMIC DNA]</scope>
    <source>
        <strain evidence="12 13">Hh39</strain>
    </source>
</reference>
<dbReference type="SUPFAM" id="SSF103473">
    <property type="entry name" value="MFS general substrate transporter"/>
    <property type="match status" value="1"/>
</dbReference>
<dbReference type="PROSITE" id="PS50850">
    <property type="entry name" value="MFS"/>
    <property type="match status" value="1"/>
</dbReference>
<dbReference type="Proteomes" id="UP000272015">
    <property type="component" value="Unassembled WGS sequence"/>
</dbReference>
<dbReference type="OrthoDB" id="4008739at2"/>
<dbReference type="InterPro" id="IPR020846">
    <property type="entry name" value="MFS_dom"/>
</dbReference>
<dbReference type="GO" id="GO:0005886">
    <property type="term" value="C:plasma membrane"/>
    <property type="evidence" value="ECO:0007669"/>
    <property type="project" value="UniProtKB-SubCell"/>
</dbReference>
<feature type="transmembrane region" description="Helical" evidence="10">
    <location>
        <begin position="165"/>
        <end position="185"/>
    </location>
</feature>
<evidence type="ECO:0000256" key="4">
    <source>
        <dbReference type="ARBA" id="ARBA00022475"/>
    </source>
</evidence>
<evidence type="ECO:0000256" key="3">
    <source>
        <dbReference type="ARBA" id="ARBA00022448"/>
    </source>
</evidence>
<dbReference type="PROSITE" id="PS00217">
    <property type="entry name" value="SUGAR_TRANSPORT_2"/>
    <property type="match status" value="1"/>
</dbReference>
<keyword evidence="6 10" id="KW-1133">Transmembrane helix</keyword>
<evidence type="ECO:0000256" key="6">
    <source>
        <dbReference type="ARBA" id="ARBA00022989"/>
    </source>
</evidence>
<comment type="subcellular location">
    <subcellularLocation>
        <location evidence="1">Cell membrane</location>
        <topology evidence="1">Multi-pass membrane protein</topology>
    </subcellularLocation>
</comment>
<proteinExistence type="inferred from homology"/>
<evidence type="ECO:0000313" key="13">
    <source>
        <dbReference type="Proteomes" id="UP000272015"/>
    </source>
</evidence>
<feature type="transmembrane region" description="Helical" evidence="10">
    <location>
        <begin position="438"/>
        <end position="460"/>
    </location>
</feature>
<keyword evidence="3 8" id="KW-0813">Transport</keyword>
<dbReference type="PANTHER" id="PTHR48020">
    <property type="entry name" value="PROTON MYO-INOSITOL COTRANSPORTER"/>
    <property type="match status" value="1"/>
</dbReference>
<evidence type="ECO:0000256" key="9">
    <source>
        <dbReference type="SAM" id="MobiDB-lite"/>
    </source>
</evidence>
<dbReference type="FunFam" id="1.20.1250.20:FF:000134">
    <property type="entry name" value="MFS sugar transporter protein"/>
    <property type="match status" value="1"/>
</dbReference>
<dbReference type="PRINTS" id="PR00171">
    <property type="entry name" value="SUGRTRNSPORT"/>
</dbReference>
<feature type="transmembrane region" description="Helical" evidence="10">
    <location>
        <begin position="73"/>
        <end position="90"/>
    </location>
</feature>
<feature type="transmembrane region" description="Helical" evidence="10">
    <location>
        <begin position="191"/>
        <end position="213"/>
    </location>
</feature>
<organism evidence="12 13">
    <name type="scientific">Cryobacterium melibiosiphilum</name>
    <dbReference type="NCBI Taxonomy" id="995039"/>
    <lineage>
        <taxon>Bacteria</taxon>
        <taxon>Bacillati</taxon>
        <taxon>Actinomycetota</taxon>
        <taxon>Actinomycetes</taxon>
        <taxon>Micrococcales</taxon>
        <taxon>Microbacteriaceae</taxon>
        <taxon>Cryobacterium</taxon>
    </lineage>
</organism>
<feature type="region of interest" description="Disordered" evidence="9">
    <location>
        <begin position="1"/>
        <end position="27"/>
    </location>
</feature>
<feature type="domain" description="Major facilitator superfamily (MFS) profile" evidence="11">
    <location>
        <begin position="35"/>
        <end position="464"/>
    </location>
</feature>
<dbReference type="PANTHER" id="PTHR48020:SF12">
    <property type="entry name" value="PROTON MYO-INOSITOL COTRANSPORTER"/>
    <property type="match status" value="1"/>
</dbReference>
<accession>A0A3A5MHU8</accession>
<keyword evidence="4" id="KW-1003">Cell membrane</keyword>
<dbReference type="InterPro" id="IPR005829">
    <property type="entry name" value="Sugar_transporter_CS"/>
</dbReference>
<feature type="transmembrane region" description="Helical" evidence="10">
    <location>
        <begin position="276"/>
        <end position="299"/>
    </location>
</feature>
<dbReference type="InterPro" id="IPR005828">
    <property type="entry name" value="MFS_sugar_transport-like"/>
</dbReference>